<proteinExistence type="predicted"/>
<accession>A0AA86S9V5</accession>
<reference evidence="1" key="1">
    <citation type="submission" date="2023-10" db="EMBL/GenBank/DDBJ databases">
        <authorList>
            <person name="Domelevo Entfellner J.-B."/>
        </authorList>
    </citation>
    <scope>NUCLEOTIDE SEQUENCE</scope>
</reference>
<dbReference type="Gramene" id="rna-AYBTSS11_LOCUS13493">
    <property type="protein sequence ID" value="CAJ1948986.1"/>
    <property type="gene ID" value="gene-AYBTSS11_LOCUS13493"/>
</dbReference>
<evidence type="ECO:0000313" key="2">
    <source>
        <dbReference type="Proteomes" id="UP001189624"/>
    </source>
</evidence>
<evidence type="ECO:0000313" key="1">
    <source>
        <dbReference type="EMBL" id="CAJ1948986.1"/>
    </source>
</evidence>
<organism evidence="1 2">
    <name type="scientific">Sphenostylis stenocarpa</name>
    <dbReference type="NCBI Taxonomy" id="92480"/>
    <lineage>
        <taxon>Eukaryota</taxon>
        <taxon>Viridiplantae</taxon>
        <taxon>Streptophyta</taxon>
        <taxon>Embryophyta</taxon>
        <taxon>Tracheophyta</taxon>
        <taxon>Spermatophyta</taxon>
        <taxon>Magnoliopsida</taxon>
        <taxon>eudicotyledons</taxon>
        <taxon>Gunneridae</taxon>
        <taxon>Pentapetalae</taxon>
        <taxon>rosids</taxon>
        <taxon>fabids</taxon>
        <taxon>Fabales</taxon>
        <taxon>Fabaceae</taxon>
        <taxon>Papilionoideae</taxon>
        <taxon>50 kb inversion clade</taxon>
        <taxon>NPAAA clade</taxon>
        <taxon>indigoferoid/millettioid clade</taxon>
        <taxon>Phaseoleae</taxon>
        <taxon>Sphenostylis</taxon>
    </lineage>
</organism>
<dbReference type="Proteomes" id="UP001189624">
    <property type="component" value="Chromosome 4"/>
</dbReference>
<dbReference type="AlphaFoldDB" id="A0AA86S9V5"/>
<name>A0AA86S9V5_9FABA</name>
<protein>
    <submittedName>
        <fullName evidence="1">Uncharacterized protein</fullName>
    </submittedName>
</protein>
<gene>
    <name evidence="1" type="ORF">AYBTSS11_LOCUS13493</name>
</gene>
<sequence>MNMWGGEGRRRIHCVAYNKFLEYIRIGVGDLAVQFLTRLYGDQREWIWRPKYKKVGRSEILHFGVIFGLEWNHWQLFSSMNVELEGCQLTQLASYTSLVFSEIGIYTAMNKYKNPLG</sequence>
<keyword evidence="2" id="KW-1185">Reference proteome</keyword>
<dbReference type="EMBL" id="OY731401">
    <property type="protein sequence ID" value="CAJ1948986.1"/>
    <property type="molecule type" value="Genomic_DNA"/>
</dbReference>